<dbReference type="Gene3D" id="3.90.180.10">
    <property type="entry name" value="Medium-chain alcohol dehydrogenases, catalytic domain"/>
    <property type="match status" value="1"/>
</dbReference>
<dbReference type="EMBL" id="JAXOVC010000005">
    <property type="protein sequence ID" value="KAK4502036.1"/>
    <property type="molecule type" value="Genomic_DNA"/>
</dbReference>
<dbReference type="InterPro" id="IPR013149">
    <property type="entry name" value="ADH-like_C"/>
</dbReference>
<evidence type="ECO:0000259" key="2">
    <source>
        <dbReference type="SMART" id="SM00829"/>
    </source>
</evidence>
<evidence type="ECO:0000256" key="1">
    <source>
        <dbReference type="SAM" id="MobiDB-lite"/>
    </source>
</evidence>
<dbReference type="InterPro" id="IPR011032">
    <property type="entry name" value="GroES-like_sf"/>
</dbReference>
<dbReference type="PANTHER" id="PTHR45033">
    <property type="match status" value="1"/>
</dbReference>
<accession>A0ABR0EKF0</accession>
<dbReference type="InterPro" id="IPR020843">
    <property type="entry name" value="ER"/>
</dbReference>
<comment type="caution">
    <text evidence="3">The sequence shown here is derived from an EMBL/GenBank/DDBJ whole genome shotgun (WGS) entry which is preliminary data.</text>
</comment>
<dbReference type="Gene3D" id="3.40.50.720">
    <property type="entry name" value="NAD(P)-binding Rossmann-like Domain"/>
    <property type="match status" value="1"/>
</dbReference>
<feature type="region of interest" description="Disordered" evidence="1">
    <location>
        <begin position="1"/>
        <end position="51"/>
    </location>
</feature>
<gene>
    <name evidence="3" type="ORF">PRZ48_007847</name>
</gene>
<dbReference type="Proteomes" id="UP001305779">
    <property type="component" value="Unassembled WGS sequence"/>
</dbReference>
<dbReference type="Pfam" id="PF00107">
    <property type="entry name" value="ADH_zinc_N"/>
    <property type="match status" value="1"/>
</dbReference>
<dbReference type="SMART" id="SM00829">
    <property type="entry name" value="PKS_ER"/>
    <property type="match status" value="1"/>
</dbReference>
<feature type="compositionally biased region" description="Polar residues" evidence="1">
    <location>
        <begin position="29"/>
        <end position="51"/>
    </location>
</feature>
<reference evidence="3 4" key="1">
    <citation type="journal article" date="2023" name="G3 (Bethesda)">
        <title>A chromosome-level genome assembly of Zasmidium syzygii isolated from banana leaves.</title>
        <authorList>
            <person name="van Westerhoven A.C."/>
            <person name="Mehrabi R."/>
            <person name="Talebi R."/>
            <person name="Steentjes M.B.F."/>
            <person name="Corcolon B."/>
            <person name="Chong P.A."/>
            <person name="Kema G.H.J."/>
            <person name="Seidl M.F."/>
        </authorList>
    </citation>
    <scope>NUCLEOTIDE SEQUENCE [LARGE SCALE GENOMIC DNA]</scope>
    <source>
        <strain evidence="3 4">P124</strain>
    </source>
</reference>
<protein>
    <recommendedName>
        <fullName evidence="2">Enoyl reductase (ER) domain-containing protein</fullName>
    </recommendedName>
</protein>
<name>A0ABR0EKF0_ZASCE</name>
<dbReference type="InterPro" id="IPR013154">
    <property type="entry name" value="ADH-like_N"/>
</dbReference>
<dbReference type="SUPFAM" id="SSF51735">
    <property type="entry name" value="NAD(P)-binding Rossmann-fold domains"/>
    <property type="match status" value="1"/>
</dbReference>
<evidence type="ECO:0000313" key="4">
    <source>
        <dbReference type="Proteomes" id="UP001305779"/>
    </source>
</evidence>
<dbReference type="Pfam" id="PF08240">
    <property type="entry name" value="ADH_N"/>
    <property type="match status" value="1"/>
</dbReference>
<sequence>MSAMKLNPRSVQVGRARVNTAYTGREAGATSSTHSFERAPSSSLQDRAVSQPSSLNFDLKQDAESPTAIVLKKPATNATAAPSASYYKLEHVTIPSKPLGENEVVVKILAAGLNHRDLFIRRNLYPGIAFGSPLLSDGCGIVTNTGSSSEAKKWIGKRIVISPASGWDRDPRAPESPNGLAYLGANKLNTNGTLTDELVIASDQLEEAPEHLTAVQAASLPLAGLTAWRAVVTKSEAASPGKNVLITGIGGGVAQLALFFAVSKGAKVYVTSGDQAKLRAAKDLGATDGVSYREKDWDRELLKKLPKDRPPFDAIIDGAGGDIVRRGVRLLKAADSLVIQPGGVVVIYGMTQDPTMPFSMSAVLRHLEIRTVTGGSRREFHKMMEHVAKHRITPVISRVARDWKTPREVESLFEDMAKGKQFGKLVIEVGKEEGRGSKI</sequence>
<evidence type="ECO:0000313" key="3">
    <source>
        <dbReference type="EMBL" id="KAK4502036.1"/>
    </source>
</evidence>
<dbReference type="InterPro" id="IPR036291">
    <property type="entry name" value="NAD(P)-bd_dom_sf"/>
</dbReference>
<proteinExistence type="predicted"/>
<dbReference type="CDD" id="cd05188">
    <property type="entry name" value="MDR"/>
    <property type="match status" value="1"/>
</dbReference>
<keyword evidence="4" id="KW-1185">Reference proteome</keyword>
<dbReference type="SUPFAM" id="SSF50129">
    <property type="entry name" value="GroES-like"/>
    <property type="match status" value="1"/>
</dbReference>
<organism evidence="3 4">
    <name type="scientific">Zasmidium cellare</name>
    <name type="common">Wine cellar mold</name>
    <name type="synonym">Racodium cellare</name>
    <dbReference type="NCBI Taxonomy" id="395010"/>
    <lineage>
        <taxon>Eukaryota</taxon>
        <taxon>Fungi</taxon>
        <taxon>Dikarya</taxon>
        <taxon>Ascomycota</taxon>
        <taxon>Pezizomycotina</taxon>
        <taxon>Dothideomycetes</taxon>
        <taxon>Dothideomycetidae</taxon>
        <taxon>Mycosphaerellales</taxon>
        <taxon>Mycosphaerellaceae</taxon>
        <taxon>Zasmidium</taxon>
    </lineage>
</organism>
<dbReference type="PANTHER" id="PTHR45033:SF3">
    <property type="entry name" value="DEHYDROGENASE, PUTATIVE (AFU_ORTHOLOGUE AFUA_2G13270)-RELATED"/>
    <property type="match status" value="1"/>
</dbReference>
<feature type="domain" description="Enoyl reductase (ER)" evidence="2">
    <location>
        <begin position="80"/>
        <end position="427"/>
    </location>
</feature>
<dbReference type="InterPro" id="IPR052711">
    <property type="entry name" value="Zinc_ADH-like"/>
</dbReference>